<dbReference type="CDD" id="cd07302">
    <property type="entry name" value="CHD"/>
    <property type="match status" value="1"/>
</dbReference>
<dbReference type="GO" id="GO:0004016">
    <property type="term" value="F:adenylate cyclase activity"/>
    <property type="evidence" value="ECO:0007669"/>
    <property type="project" value="TreeGrafter"/>
</dbReference>
<keyword evidence="5" id="KW-1185">Reference proteome</keyword>
<dbReference type="GO" id="GO:0005737">
    <property type="term" value="C:cytoplasm"/>
    <property type="evidence" value="ECO:0007669"/>
    <property type="project" value="TreeGrafter"/>
</dbReference>
<dbReference type="Proteomes" id="UP000252015">
    <property type="component" value="Unassembled WGS sequence"/>
</dbReference>
<evidence type="ECO:0000259" key="3">
    <source>
        <dbReference type="PROSITE" id="PS50125"/>
    </source>
</evidence>
<evidence type="ECO:0000313" key="5">
    <source>
        <dbReference type="Proteomes" id="UP000252015"/>
    </source>
</evidence>
<dbReference type="AlphaFoldDB" id="A0A375YZA2"/>
<evidence type="ECO:0000313" key="4">
    <source>
        <dbReference type="EMBL" id="SRX94000.1"/>
    </source>
</evidence>
<dbReference type="InterPro" id="IPR029787">
    <property type="entry name" value="Nucleotide_cyclase"/>
</dbReference>
<organism evidence="4 5">
    <name type="scientific">Mycobacterium shimoidei</name>
    <dbReference type="NCBI Taxonomy" id="29313"/>
    <lineage>
        <taxon>Bacteria</taxon>
        <taxon>Bacillati</taxon>
        <taxon>Actinomycetota</taxon>
        <taxon>Actinomycetes</taxon>
        <taxon>Mycobacteriales</taxon>
        <taxon>Mycobacteriaceae</taxon>
        <taxon>Mycobacterium</taxon>
    </lineage>
</organism>
<protein>
    <submittedName>
        <fullName evidence="4">Regulatory protein [Mycobacterium leprae TN]</fullName>
    </submittedName>
</protein>
<accession>A0A375YZA2</accession>
<keyword evidence="1" id="KW-0547">Nucleotide-binding</keyword>
<dbReference type="SUPFAM" id="SSF52540">
    <property type="entry name" value="P-loop containing nucleoside triphosphate hydrolases"/>
    <property type="match status" value="1"/>
</dbReference>
<dbReference type="RefSeq" id="WP_280524365.1">
    <property type="nucleotide sequence ID" value="NZ_UEGW01000001.1"/>
</dbReference>
<name>A0A375YZA2_MYCSH</name>
<evidence type="ECO:0000256" key="1">
    <source>
        <dbReference type="ARBA" id="ARBA00022741"/>
    </source>
</evidence>
<dbReference type="GO" id="GO:0035556">
    <property type="term" value="P:intracellular signal transduction"/>
    <property type="evidence" value="ECO:0007669"/>
    <property type="project" value="InterPro"/>
</dbReference>
<dbReference type="Gene3D" id="3.30.70.1230">
    <property type="entry name" value="Nucleotide cyclase"/>
    <property type="match status" value="1"/>
</dbReference>
<dbReference type="GO" id="GO:0005524">
    <property type="term" value="F:ATP binding"/>
    <property type="evidence" value="ECO:0007669"/>
    <property type="project" value="UniProtKB-KW"/>
</dbReference>
<evidence type="ECO:0000256" key="2">
    <source>
        <dbReference type="ARBA" id="ARBA00022840"/>
    </source>
</evidence>
<dbReference type="Pfam" id="PF13191">
    <property type="entry name" value="AAA_16"/>
    <property type="match status" value="1"/>
</dbReference>
<dbReference type="InterPro" id="IPR027417">
    <property type="entry name" value="P-loop_NTPase"/>
</dbReference>
<dbReference type="InterPro" id="IPR001054">
    <property type="entry name" value="A/G_cyclase"/>
</dbReference>
<proteinExistence type="predicted"/>
<dbReference type="GO" id="GO:0009190">
    <property type="term" value="P:cyclic nucleotide biosynthetic process"/>
    <property type="evidence" value="ECO:0007669"/>
    <property type="project" value="InterPro"/>
</dbReference>
<dbReference type="PANTHER" id="PTHR16305:SF28">
    <property type="entry name" value="GUANYLATE CYCLASE DOMAIN-CONTAINING PROTEIN"/>
    <property type="match status" value="1"/>
</dbReference>
<reference evidence="4 5" key="1">
    <citation type="submission" date="2018-05" db="EMBL/GenBank/DDBJ databases">
        <authorList>
            <consortium name="IHU Genomes"/>
        </authorList>
    </citation>
    <scope>NUCLEOTIDE SEQUENCE [LARGE SCALE GENOMIC DNA]</scope>
    <source>
        <strain evidence="4 5">P7336</strain>
    </source>
</reference>
<dbReference type="PROSITE" id="PS50125">
    <property type="entry name" value="GUANYLATE_CYCLASE_2"/>
    <property type="match status" value="1"/>
</dbReference>
<dbReference type="SUPFAM" id="SSF55073">
    <property type="entry name" value="Nucleotide cyclase"/>
    <property type="match status" value="1"/>
</dbReference>
<dbReference type="PANTHER" id="PTHR16305">
    <property type="entry name" value="TESTICULAR SOLUBLE ADENYLYL CYCLASE"/>
    <property type="match status" value="1"/>
</dbReference>
<gene>
    <name evidence="4" type="ORF">MSP7336_02247</name>
</gene>
<keyword evidence="2" id="KW-0067">ATP-binding</keyword>
<feature type="domain" description="Guanylate cyclase" evidence="3">
    <location>
        <begin position="41"/>
        <end position="172"/>
    </location>
</feature>
<dbReference type="SMART" id="SM00044">
    <property type="entry name" value="CYCc"/>
    <property type="match status" value="1"/>
</dbReference>
<dbReference type="InterPro" id="IPR041664">
    <property type="entry name" value="AAA_16"/>
</dbReference>
<sequence length="1053" mass="112738">MTATAGCRACGTQPREGARFCDTCGSPITPVTEHAEYKQATVLFADVVHSMDIAASVGAERLREIMSELLDRSTTVVERYGGKVDKFTGDGLMAIFGAPVTLEDHALRACLAALDIQRQLAALSEEVDRRDGVALQLRIGLNSGQVIAGEIGSTTASYTAIGEQVGMAQRMESVAPPGGVMLSDSTARLVGNGVVLGEPELVHIKGGSTVTARRLLTIGERQPARHTESKLVGRNWELATIEEILGEATDGSGCIVNIVGPPGIGKSRLVRETAALASGLAVPVFSTYCESHATDIPFHVVARMLRAGIGIDQLEADTARTQVRDRFPGADSEDLLLLDDLLGIRDPATPLPDIAADARRRRLTTLVNAGALDRREAAVYVIEDAHWIDEISESMLADFLTVVPQIPSLVLITYRPEYQGALSRVPGSQAIALRPLNDAHTVELTAELLGADLLTADLAAQIADRAAGNPFFVEEIVRDLVERGVLQGQPGSYQPQGEVADVEVPATLQATIGARIDRLAASAKQTLNAAAVIGARFDGELLDTLIPDVDVAPLIEAELIGQVSFAPNAEYAFRHPLIRTVAYESQLKSTRAQLHRDLAAAIEARASADENAALIAEHLEAAGNLHAAFDWHMRAGTWSTFRDMAAAQTSWRRARQVADRLPDDDPDSLATRIAPRTLLCATAYRMGGSGADTGFEELQELCTAAGDQRSLAIGLSGFLTLQDMKGHRREASQLADKLVGVLEEIGDPTLTVALAFPAMIAKHETGEMTAVLRLAQLVIDLAEGDPDKGKLVTESPLTIATTCRGLARWCLGIAGWRDDFDQAIVTMRALLADPGTLGGVIWFTYVYAISYGVLLPGAEALRDTAEFLSIAEQSGDDLALDLARGVHGLALAYQDGSERRRGFELLAKVRERCENNQFALTNLPIVDSHIARERARIGDVAGAIQLARAVVDDLLNSGGCFWTALAASVLVEALLQRGGEGDLGEAERVITQLAAVPTDPGFVVNEISLLRLRALLARARADEAAYCDYRDRYRAMATSLGFEGHMQWAAALP</sequence>
<dbReference type="Pfam" id="PF00211">
    <property type="entry name" value="Guanylate_cyc"/>
    <property type="match status" value="1"/>
</dbReference>
<dbReference type="Gene3D" id="3.40.50.300">
    <property type="entry name" value="P-loop containing nucleotide triphosphate hydrolases"/>
    <property type="match status" value="1"/>
</dbReference>
<dbReference type="EMBL" id="UEGW01000001">
    <property type="protein sequence ID" value="SRX94000.1"/>
    <property type="molecule type" value="Genomic_DNA"/>
</dbReference>